<keyword evidence="2" id="KW-0285">Flavoprotein</keyword>
<evidence type="ECO:0000256" key="2">
    <source>
        <dbReference type="ARBA" id="ARBA00022630"/>
    </source>
</evidence>
<sequence>MSPAVPNRQSGGEVVDAQVLIVGAGPTGLVAACELLRRGVGVRLVDRAPAASPYARAQLLWPRTLDLLEDLGALDAARAAGHGLNAFSYFSDRAHVATFTMPQELVPLCIPQNDTERVLTDRLHAFGGRIERGVRLLAFDDLDFAGRADGVTSILEHPDGRVERTRTAFVIGADGAGSAVRGQIGASFTGATYPSTFALVDCRPTGAELPPDRAHYYLSAQGVLAVVALPGGAFRFFSVLPPGQELSLPWMQKAVDERGPAGVRLTEPVWRTAFRVHARQADVYRRGRVFLAGDAAHVHSPAGGQGLNTGVQDAHNLAWKLAAVLHGEAPDDLLDTYEQERLAVAARVVRETDLQTRAWMVRRRPWTGLRDLAFRAADRSGALERFYLPVMAGRRLRYPPTRAAQVPARRCGRGGLRPGAAVPYGLANALGVVHGRWTVLTASSRLLPALRRLAETAPGLNVGVAPGVPELCGRPGYYLVRPDGHIAAHGHADDLNRLRAEIERSIPRRVPDETVRGNA</sequence>
<dbReference type="Proteomes" id="UP000431901">
    <property type="component" value="Unassembled WGS sequence"/>
</dbReference>
<accession>A0A6I4W8D4</accession>
<reference evidence="5 6" key="1">
    <citation type="submission" date="2019-12" db="EMBL/GenBank/DDBJ databases">
        <title>Nocardia macrotermitis sp. nov. and Nocardia aurantia sp. nov., isolated from the gut of the fungus growing-termite Macrotermes natalensis.</title>
        <authorList>
            <person name="Christine B."/>
            <person name="Rene B."/>
        </authorList>
    </citation>
    <scope>NUCLEOTIDE SEQUENCE [LARGE SCALE GENOMIC DNA]</scope>
    <source>
        <strain evidence="5 6">DSM 102126</strain>
    </source>
</reference>
<keyword evidence="3" id="KW-0274">FAD</keyword>
<dbReference type="SUPFAM" id="SSF51905">
    <property type="entry name" value="FAD/NAD(P)-binding domain"/>
    <property type="match status" value="1"/>
</dbReference>
<evidence type="ECO:0000313" key="6">
    <source>
        <dbReference type="Proteomes" id="UP000431901"/>
    </source>
</evidence>
<dbReference type="Gene3D" id="3.50.50.60">
    <property type="entry name" value="FAD/NAD(P)-binding domain"/>
    <property type="match status" value="1"/>
</dbReference>
<dbReference type="Pfam" id="PF01494">
    <property type="entry name" value="FAD_binding_3"/>
    <property type="match status" value="1"/>
</dbReference>
<protein>
    <submittedName>
        <fullName evidence="5">NAD(P)-binding protein</fullName>
    </submittedName>
</protein>
<evidence type="ECO:0000259" key="4">
    <source>
        <dbReference type="Pfam" id="PF01494"/>
    </source>
</evidence>
<evidence type="ECO:0000313" key="5">
    <source>
        <dbReference type="EMBL" id="MXQ65533.1"/>
    </source>
</evidence>
<dbReference type="AlphaFoldDB" id="A0A6I4W8D4"/>
<evidence type="ECO:0000256" key="1">
    <source>
        <dbReference type="ARBA" id="ARBA00001974"/>
    </source>
</evidence>
<dbReference type="PANTHER" id="PTHR43004">
    <property type="entry name" value="TRK SYSTEM POTASSIUM UPTAKE PROTEIN"/>
    <property type="match status" value="1"/>
</dbReference>
<comment type="caution">
    <text evidence="5">The sequence shown here is derived from an EMBL/GenBank/DDBJ whole genome shotgun (WGS) entry which is preliminary data.</text>
</comment>
<dbReference type="InterPro" id="IPR002938">
    <property type="entry name" value="FAD-bd"/>
</dbReference>
<organism evidence="5 6">
    <name type="scientific">Actinomadura rayongensis</name>
    <dbReference type="NCBI Taxonomy" id="1429076"/>
    <lineage>
        <taxon>Bacteria</taxon>
        <taxon>Bacillati</taxon>
        <taxon>Actinomycetota</taxon>
        <taxon>Actinomycetes</taxon>
        <taxon>Streptosporangiales</taxon>
        <taxon>Thermomonosporaceae</taxon>
        <taxon>Actinomadura</taxon>
    </lineage>
</organism>
<dbReference type="InterPro" id="IPR036188">
    <property type="entry name" value="FAD/NAD-bd_sf"/>
</dbReference>
<proteinExistence type="predicted"/>
<dbReference type="OrthoDB" id="8670884at2"/>
<keyword evidence="6" id="KW-1185">Reference proteome</keyword>
<dbReference type="GO" id="GO:0071949">
    <property type="term" value="F:FAD binding"/>
    <property type="evidence" value="ECO:0007669"/>
    <property type="project" value="InterPro"/>
</dbReference>
<comment type="cofactor">
    <cofactor evidence="1">
        <name>FAD</name>
        <dbReference type="ChEBI" id="CHEBI:57692"/>
    </cofactor>
</comment>
<dbReference type="GO" id="GO:0016709">
    <property type="term" value="F:oxidoreductase activity, acting on paired donors, with incorporation or reduction of molecular oxygen, NAD(P)H as one donor, and incorporation of one atom of oxygen"/>
    <property type="evidence" value="ECO:0007669"/>
    <property type="project" value="UniProtKB-ARBA"/>
</dbReference>
<dbReference type="PANTHER" id="PTHR43004:SF19">
    <property type="entry name" value="BINDING MONOOXYGENASE, PUTATIVE (JCVI)-RELATED"/>
    <property type="match status" value="1"/>
</dbReference>
<dbReference type="PRINTS" id="PR00420">
    <property type="entry name" value="RNGMNOXGNASE"/>
</dbReference>
<evidence type="ECO:0000256" key="3">
    <source>
        <dbReference type="ARBA" id="ARBA00022827"/>
    </source>
</evidence>
<dbReference type="Gene3D" id="3.30.70.2450">
    <property type="match status" value="1"/>
</dbReference>
<dbReference type="EMBL" id="WUTW01000002">
    <property type="protein sequence ID" value="MXQ65533.1"/>
    <property type="molecule type" value="Genomic_DNA"/>
</dbReference>
<dbReference type="InterPro" id="IPR050641">
    <property type="entry name" value="RIFMO-like"/>
</dbReference>
<name>A0A6I4W8D4_9ACTN</name>
<gene>
    <name evidence="5" type="ORF">GQ466_16005</name>
</gene>
<feature type="domain" description="FAD-binding" evidence="4">
    <location>
        <begin position="16"/>
        <end position="351"/>
    </location>
</feature>